<keyword evidence="7" id="KW-0067">ATP-binding</keyword>
<feature type="transmembrane region" description="Helical" evidence="12">
    <location>
        <begin position="256"/>
        <end position="278"/>
    </location>
</feature>
<dbReference type="InterPro" id="IPR008271">
    <property type="entry name" value="Ser/Thr_kinase_AS"/>
</dbReference>
<evidence type="ECO:0000256" key="12">
    <source>
        <dbReference type="SAM" id="Phobius"/>
    </source>
</evidence>
<comment type="caution">
    <text evidence="15">The sequence shown here is derived from an EMBL/GenBank/DDBJ whole genome shotgun (WGS) entry which is preliminary data.</text>
</comment>
<dbReference type="Pfam" id="PF00954">
    <property type="entry name" value="S_locus_glycop"/>
    <property type="match status" value="1"/>
</dbReference>
<organism evidence="15 16">
    <name type="scientific">Turnera subulata</name>
    <dbReference type="NCBI Taxonomy" id="218843"/>
    <lineage>
        <taxon>Eukaryota</taxon>
        <taxon>Viridiplantae</taxon>
        <taxon>Streptophyta</taxon>
        <taxon>Embryophyta</taxon>
        <taxon>Tracheophyta</taxon>
        <taxon>Spermatophyta</taxon>
        <taxon>Magnoliopsida</taxon>
        <taxon>eudicotyledons</taxon>
        <taxon>Gunneridae</taxon>
        <taxon>Pentapetalae</taxon>
        <taxon>rosids</taxon>
        <taxon>fabids</taxon>
        <taxon>Malpighiales</taxon>
        <taxon>Passifloraceae</taxon>
        <taxon>Turnera</taxon>
    </lineage>
</organism>
<dbReference type="Pfam" id="PF08276">
    <property type="entry name" value="PAN_2"/>
    <property type="match status" value="1"/>
</dbReference>
<dbReference type="InterPro" id="IPR000719">
    <property type="entry name" value="Prot_kinase_dom"/>
</dbReference>
<evidence type="ECO:0000256" key="3">
    <source>
        <dbReference type="ARBA" id="ARBA00022679"/>
    </source>
</evidence>
<name>A0A9Q0JHL2_9ROSI</name>
<dbReference type="GO" id="GO:0048544">
    <property type="term" value="P:recognition of pollen"/>
    <property type="evidence" value="ECO:0007669"/>
    <property type="project" value="InterPro"/>
</dbReference>
<dbReference type="GO" id="GO:0005886">
    <property type="term" value="C:plasma membrane"/>
    <property type="evidence" value="ECO:0007669"/>
    <property type="project" value="TreeGrafter"/>
</dbReference>
<evidence type="ECO:0000256" key="11">
    <source>
        <dbReference type="ARBA" id="ARBA00048679"/>
    </source>
</evidence>
<dbReference type="PROSITE" id="PS00108">
    <property type="entry name" value="PROTEIN_KINASE_ST"/>
    <property type="match status" value="1"/>
</dbReference>
<dbReference type="InterPro" id="IPR001245">
    <property type="entry name" value="Ser-Thr/Tyr_kinase_cat_dom"/>
</dbReference>
<keyword evidence="12" id="KW-0812">Transmembrane</keyword>
<keyword evidence="9" id="KW-0325">Glycoprotein</keyword>
<dbReference type="EC" id="2.7.11.1" evidence="1"/>
<proteinExistence type="predicted"/>
<gene>
    <name evidence="15" type="ORF">Tsubulata_037969</name>
</gene>
<keyword evidence="4" id="KW-0732">Signal</keyword>
<dbReference type="PROSITE" id="PS50011">
    <property type="entry name" value="PROTEIN_KINASE_DOM"/>
    <property type="match status" value="1"/>
</dbReference>
<dbReference type="PROSITE" id="PS50948">
    <property type="entry name" value="PAN"/>
    <property type="match status" value="1"/>
</dbReference>
<keyword evidence="6" id="KW-0418">Kinase</keyword>
<keyword evidence="2" id="KW-0723">Serine/threonine-protein kinase</keyword>
<evidence type="ECO:0000256" key="7">
    <source>
        <dbReference type="ARBA" id="ARBA00022840"/>
    </source>
</evidence>
<evidence type="ECO:0000256" key="5">
    <source>
        <dbReference type="ARBA" id="ARBA00022741"/>
    </source>
</evidence>
<dbReference type="PANTHER" id="PTHR27002">
    <property type="entry name" value="RECEPTOR-LIKE SERINE/THREONINE-PROTEIN KINASE SD1-8"/>
    <property type="match status" value="1"/>
</dbReference>
<keyword evidence="3" id="KW-0808">Transferase</keyword>
<dbReference type="PANTHER" id="PTHR27002:SF864">
    <property type="entry name" value="RECEPTOR-LIKE SERINE_THREONINE-PROTEIN KINASE"/>
    <property type="match status" value="1"/>
</dbReference>
<keyword evidence="12" id="KW-1133">Transmembrane helix</keyword>
<dbReference type="SUPFAM" id="SSF56112">
    <property type="entry name" value="Protein kinase-like (PK-like)"/>
    <property type="match status" value="1"/>
</dbReference>
<evidence type="ECO:0000259" key="14">
    <source>
        <dbReference type="PROSITE" id="PS50948"/>
    </source>
</evidence>
<dbReference type="EMBL" id="JAKUCV010002602">
    <property type="protein sequence ID" value="KAJ4842053.1"/>
    <property type="molecule type" value="Genomic_DNA"/>
</dbReference>
<dbReference type="Pfam" id="PF11883">
    <property type="entry name" value="DUF3403"/>
    <property type="match status" value="1"/>
</dbReference>
<dbReference type="InterPro" id="IPR000858">
    <property type="entry name" value="S_locus_glycoprot_dom"/>
</dbReference>
<dbReference type="Pfam" id="PF07714">
    <property type="entry name" value="PK_Tyr_Ser-Thr"/>
    <property type="match status" value="1"/>
</dbReference>
<dbReference type="GO" id="GO:0004674">
    <property type="term" value="F:protein serine/threonine kinase activity"/>
    <property type="evidence" value="ECO:0007669"/>
    <property type="project" value="UniProtKB-KW"/>
</dbReference>
<evidence type="ECO:0000256" key="1">
    <source>
        <dbReference type="ARBA" id="ARBA00012513"/>
    </source>
</evidence>
<dbReference type="Proteomes" id="UP001141552">
    <property type="component" value="Unassembled WGS sequence"/>
</dbReference>
<evidence type="ECO:0000256" key="4">
    <source>
        <dbReference type="ARBA" id="ARBA00022729"/>
    </source>
</evidence>
<keyword evidence="12" id="KW-0472">Membrane</keyword>
<keyword evidence="16" id="KW-1185">Reference proteome</keyword>
<evidence type="ECO:0000256" key="6">
    <source>
        <dbReference type="ARBA" id="ARBA00022777"/>
    </source>
</evidence>
<evidence type="ECO:0000256" key="9">
    <source>
        <dbReference type="ARBA" id="ARBA00023180"/>
    </source>
</evidence>
<feature type="domain" description="Protein kinase" evidence="13">
    <location>
        <begin position="204"/>
        <end position="525"/>
    </location>
</feature>
<keyword evidence="5" id="KW-0547">Nucleotide-binding</keyword>
<comment type="catalytic activity">
    <reaction evidence="10">
        <text>L-threonyl-[protein] + ATP = O-phospho-L-threonyl-[protein] + ADP + H(+)</text>
        <dbReference type="Rhea" id="RHEA:46608"/>
        <dbReference type="Rhea" id="RHEA-COMP:11060"/>
        <dbReference type="Rhea" id="RHEA-COMP:11605"/>
        <dbReference type="ChEBI" id="CHEBI:15378"/>
        <dbReference type="ChEBI" id="CHEBI:30013"/>
        <dbReference type="ChEBI" id="CHEBI:30616"/>
        <dbReference type="ChEBI" id="CHEBI:61977"/>
        <dbReference type="ChEBI" id="CHEBI:456216"/>
        <dbReference type="EC" id="2.7.11.1"/>
    </reaction>
</comment>
<sequence length="564" mass="63951">MYAKVGMDVCLNPRIKKEHTRKKIIFRSGPWNGFWFGGINALPTKCAVTVNYNSTSAYYTFVNIESTLISRLVLKDSGIFKLLTWNPRRGEWAETLALRPVQCDEYSYCGPNGFCKTDRTPVCECPTGFVPKVAQNWQQMDWSDGCVHKTPLNCSMKVGFKEFSTLKLPDKSRLLANNTTAMSTPLGCKNACLQDCSCMAFAKLEIGCLVWSGELLDISEYDDDDDEKGHVLYIKMAASDIGDTDRRSNKDIPVTVAIIFMSLICVLVTVTFIGYIFWKGTSWMREECRENFPIPENNPDGEEENLDQLPLFDWHTIVLATDDFSHENKIGEDQTKGPSIDWQKRFNIIVGIARGLLYLHRDSRLGIIHRDLKASNILLNDEMTPKISDFGLARTFGDDQLEASTKTKRIMGTYGYMSPEYAIDGLFSIKSDVFSFGVLVLEIVSGRKNRGFHHPDHDLTILGHAWRLWIEGKPMELMDASMEEPVTTEILRCINVGLLCVQHRREDRPTMATVVLMLDTENPSLPQPKQPGFYTERDFNEATSTLSTWRNSTNQVTITNLEGR</sequence>
<dbReference type="SMART" id="SM00220">
    <property type="entry name" value="S_TKc"/>
    <property type="match status" value="1"/>
</dbReference>
<evidence type="ECO:0000259" key="13">
    <source>
        <dbReference type="PROSITE" id="PS50011"/>
    </source>
</evidence>
<dbReference type="InterPro" id="IPR021820">
    <property type="entry name" value="S-locus_recpt_kinase_C"/>
</dbReference>
<dbReference type="InterPro" id="IPR003609">
    <property type="entry name" value="Pan_app"/>
</dbReference>
<evidence type="ECO:0000313" key="15">
    <source>
        <dbReference type="EMBL" id="KAJ4842053.1"/>
    </source>
</evidence>
<dbReference type="AlphaFoldDB" id="A0A9Q0JHL2"/>
<comment type="catalytic activity">
    <reaction evidence="11">
        <text>L-seryl-[protein] + ATP = O-phospho-L-seryl-[protein] + ADP + H(+)</text>
        <dbReference type="Rhea" id="RHEA:17989"/>
        <dbReference type="Rhea" id="RHEA-COMP:9863"/>
        <dbReference type="Rhea" id="RHEA-COMP:11604"/>
        <dbReference type="ChEBI" id="CHEBI:15378"/>
        <dbReference type="ChEBI" id="CHEBI:29999"/>
        <dbReference type="ChEBI" id="CHEBI:30616"/>
        <dbReference type="ChEBI" id="CHEBI:83421"/>
        <dbReference type="ChEBI" id="CHEBI:456216"/>
        <dbReference type="EC" id="2.7.11.1"/>
    </reaction>
</comment>
<feature type="domain" description="Apple" evidence="14">
    <location>
        <begin position="154"/>
        <end position="237"/>
    </location>
</feature>
<evidence type="ECO:0000313" key="16">
    <source>
        <dbReference type="Proteomes" id="UP001141552"/>
    </source>
</evidence>
<protein>
    <recommendedName>
        <fullName evidence="1">non-specific serine/threonine protein kinase</fullName>
        <ecNumber evidence="1">2.7.11.1</ecNumber>
    </recommendedName>
</protein>
<dbReference type="OrthoDB" id="4062651at2759"/>
<reference evidence="15" key="2">
    <citation type="journal article" date="2023" name="Plants (Basel)">
        <title>Annotation of the Turnera subulata (Passifloraceae) Draft Genome Reveals the S-Locus Evolved after the Divergence of Turneroideae from Passifloroideae in a Stepwise Manner.</title>
        <authorList>
            <person name="Henning P.M."/>
            <person name="Roalson E.H."/>
            <person name="Mir W."/>
            <person name="McCubbin A.G."/>
            <person name="Shore J.S."/>
        </authorList>
    </citation>
    <scope>NUCLEOTIDE SEQUENCE</scope>
    <source>
        <strain evidence="15">F60SS</strain>
    </source>
</reference>
<keyword evidence="8" id="KW-1015">Disulfide bond</keyword>
<dbReference type="GO" id="GO:0005524">
    <property type="term" value="F:ATP binding"/>
    <property type="evidence" value="ECO:0007669"/>
    <property type="project" value="UniProtKB-KW"/>
</dbReference>
<dbReference type="CDD" id="cd01098">
    <property type="entry name" value="PAN_AP_plant"/>
    <property type="match status" value="1"/>
</dbReference>
<accession>A0A9Q0JHL2</accession>
<evidence type="ECO:0000256" key="8">
    <source>
        <dbReference type="ARBA" id="ARBA00023157"/>
    </source>
</evidence>
<evidence type="ECO:0000256" key="10">
    <source>
        <dbReference type="ARBA" id="ARBA00047899"/>
    </source>
</evidence>
<evidence type="ECO:0000256" key="2">
    <source>
        <dbReference type="ARBA" id="ARBA00022527"/>
    </source>
</evidence>
<dbReference type="Gene3D" id="1.10.510.10">
    <property type="entry name" value="Transferase(Phosphotransferase) domain 1"/>
    <property type="match status" value="1"/>
</dbReference>
<dbReference type="InterPro" id="IPR011009">
    <property type="entry name" value="Kinase-like_dom_sf"/>
</dbReference>
<dbReference type="FunFam" id="1.10.510.10:FF:000060">
    <property type="entry name" value="G-type lectin S-receptor-like serine/threonine-protein kinase"/>
    <property type="match status" value="1"/>
</dbReference>
<reference evidence="15" key="1">
    <citation type="submission" date="2022-02" db="EMBL/GenBank/DDBJ databases">
        <authorList>
            <person name="Henning P.M."/>
            <person name="McCubbin A.G."/>
            <person name="Shore J.S."/>
        </authorList>
    </citation>
    <scope>NUCLEOTIDE SEQUENCE</scope>
    <source>
        <strain evidence="15">F60SS</strain>
        <tissue evidence="15">Leaves</tissue>
    </source>
</reference>